<reference evidence="7" key="1">
    <citation type="journal article" date="2023" name="Plant Biotechnol. J.">
        <title>Chromosome-level wild Hevea brasiliensis genome provides new tools for genomic-assisted breeding and valuable loci to elevate rubber yield.</title>
        <authorList>
            <person name="Cheng H."/>
            <person name="Song X."/>
            <person name="Hu Y."/>
            <person name="Wu T."/>
            <person name="Yang Q."/>
            <person name="An Z."/>
            <person name="Feng S."/>
            <person name="Deng Z."/>
            <person name="Wu W."/>
            <person name="Zeng X."/>
            <person name="Tu M."/>
            <person name="Wang X."/>
            <person name="Huang H."/>
        </authorList>
    </citation>
    <scope>NUCLEOTIDE SEQUENCE</scope>
    <source>
        <strain evidence="7">MT/VB/25A 57/8</strain>
    </source>
</reference>
<gene>
    <name evidence="7" type="ORF">P3X46_006806</name>
</gene>
<dbReference type="InterPro" id="IPR017853">
    <property type="entry name" value="GH"/>
</dbReference>
<dbReference type="InterPro" id="IPR018120">
    <property type="entry name" value="Glyco_hydro_1_AS"/>
</dbReference>
<keyword evidence="8" id="KW-1185">Reference proteome</keyword>
<dbReference type="SUPFAM" id="SSF51445">
    <property type="entry name" value="(Trans)glycosidases"/>
    <property type="match status" value="1"/>
</dbReference>
<evidence type="ECO:0008006" key="9">
    <source>
        <dbReference type="Google" id="ProtNLM"/>
    </source>
</evidence>
<dbReference type="PANTHER" id="PTHR10353:SF175">
    <property type="entry name" value="BETA-GLUCOSIDASE 18-LIKE ISOFORM X1"/>
    <property type="match status" value="1"/>
</dbReference>
<proteinExistence type="inferred from homology"/>
<dbReference type="InterPro" id="IPR001360">
    <property type="entry name" value="Glyco_hydro_1"/>
</dbReference>
<evidence type="ECO:0000256" key="4">
    <source>
        <dbReference type="RuleBase" id="RU003690"/>
    </source>
</evidence>
<evidence type="ECO:0000256" key="2">
    <source>
        <dbReference type="ARBA" id="ARBA00022801"/>
    </source>
</evidence>
<evidence type="ECO:0000256" key="1">
    <source>
        <dbReference type="ARBA" id="ARBA00010838"/>
    </source>
</evidence>
<evidence type="ECO:0000313" key="7">
    <source>
        <dbReference type="EMBL" id="KAJ9182859.1"/>
    </source>
</evidence>
<dbReference type="PANTHER" id="PTHR10353">
    <property type="entry name" value="GLYCOSYL HYDROLASE"/>
    <property type="match status" value="1"/>
</dbReference>
<feature type="chain" id="PRO_5046617437" description="Beta-glucosidase" evidence="6">
    <location>
        <begin position="37"/>
        <end position="550"/>
    </location>
</feature>
<evidence type="ECO:0000256" key="6">
    <source>
        <dbReference type="SAM" id="SignalP"/>
    </source>
</evidence>
<sequence length="550" mass="63498">MLLCFWSFQRNNMRLKISQLFFFFFCIVLLLHPSLAQTTNEHEQEDVKRSQFPDGFLFGTSTSSYQIEGAYLEDGKGLNNWDVFTHIPGNIKNNDNGDIADNHYHQFLEDIELMQSLGVNAYRFSISWSRILPRGRFGEVNTRGISFYNNLIDNLLLKGIEPFVTIHHHDIPQELEDRYGSWLSPLMQEDFLYFAEICFKSFGHKIKYWTTLNEPNLFADMAYMRGWYPPGHCSPPFGNCSFGNSDVEPPTAMHNMLLAHAKAVKLYRQMFQPKQGGSIGIIANTMMYEPHGDNEDDQKAVSRALAFQLAWVFDPIVYGDYPPEMRHYLGSVLPRFSQEEISILKGSIDFIAINHYSTLYAKDCIHSACIPGWDRPIRGFVYTTGERDGVLIGDRTANPRFFVVPRGMEKIINYVKERYNNMPMIVTENGFAPPPQQKQQHQQDLLQDAERINFHKSYLAALARAIRNGADVRGYFVWSMIDNFEWIDGYSVRYGLYYVDRQTLKRMPKLSAKWYKNILTVDATSNSNSSNIFKRKNTMSTVSQASKAEI</sequence>
<dbReference type="Gene3D" id="3.20.20.80">
    <property type="entry name" value="Glycosidases"/>
    <property type="match status" value="1"/>
</dbReference>
<feature type="active site" description="Nucleophile" evidence="3">
    <location>
        <position position="428"/>
    </location>
</feature>
<dbReference type="Proteomes" id="UP001174677">
    <property type="component" value="Chromosome 4"/>
</dbReference>
<protein>
    <recommendedName>
        <fullName evidence="9">Beta-glucosidase</fullName>
    </recommendedName>
</protein>
<keyword evidence="5" id="KW-0326">Glycosidase</keyword>
<comment type="caution">
    <text evidence="7">The sequence shown here is derived from an EMBL/GenBank/DDBJ whole genome shotgun (WGS) entry which is preliminary data.</text>
</comment>
<dbReference type="PROSITE" id="PS00572">
    <property type="entry name" value="GLYCOSYL_HYDROL_F1_1"/>
    <property type="match status" value="1"/>
</dbReference>
<accession>A0ABQ9MVH0</accession>
<dbReference type="PRINTS" id="PR00131">
    <property type="entry name" value="GLHYDRLASE1"/>
</dbReference>
<keyword evidence="6" id="KW-0732">Signal</keyword>
<name>A0ABQ9MVH0_HEVBR</name>
<dbReference type="InterPro" id="IPR033132">
    <property type="entry name" value="GH_1_N_CS"/>
</dbReference>
<keyword evidence="2 5" id="KW-0378">Hydrolase</keyword>
<dbReference type="EMBL" id="JARPOI010000004">
    <property type="protein sequence ID" value="KAJ9182859.1"/>
    <property type="molecule type" value="Genomic_DNA"/>
</dbReference>
<evidence type="ECO:0000256" key="3">
    <source>
        <dbReference type="PROSITE-ProRule" id="PRU10055"/>
    </source>
</evidence>
<organism evidence="7 8">
    <name type="scientific">Hevea brasiliensis</name>
    <name type="common">Para rubber tree</name>
    <name type="synonym">Siphonia brasiliensis</name>
    <dbReference type="NCBI Taxonomy" id="3981"/>
    <lineage>
        <taxon>Eukaryota</taxon>
        <taxon>Viridiplantae</taxon>
        <taxon>Streptophyta</taxon>
        <taxon>Embryophyta</taxon>
        <taxon>Tracheophyta</taxon>
        <taxon>Spermatophyta</taxon>
        <taxon>Magnoliopsida</taxon>
        <taxon>eudicotyledons</taxon>
        <taxon>Gunneridae</taxon>
        <taxon>Pentapetalae</taxon>
        <taxon>rosids</taxon>
        <taxon>fabids</taxon>
        <taxon>Malpighiales</taxon>
        <taxon>Euphorbiaceae</taxon>
        <taxon>Crotonoideae</taxon>
        <taxon>Micrandreae</taxon>
        <taxon>Hevea</taxon>
    </lineage>
</organism>
<dbReference type="Pfam" id="PF00232">
    <property type="entry name" value="Glyco_hydro_1"/>
    <property type="match status" value="1"/>
</dbReference>
<dbReference type="PROSITE" id="PS00653">
    <property type="entry name" value="GLYCOSYL_HYDROL_F1_2"/>
    <property type="match status" value="1"/>
</dbReference>
<feature type="signal peptide" evidence="6">
    <location>
        <begin position="1"/>
        <end position="36"/>
    </location>
</feature>
<comment type="similarity">
    <text evidence="1 4">Belongs to the glycosyl hydrolase 1 family.</text>
</comment>
<evidence type="ECO:0000313" key="8">
    <source>
        <dbReference type="Proteomes" id="UP001174677"/>
    </source>
</evidence>
<evidence type="ECO:0000256" key="5">
    <source>
        <dbReference type="RuleBase" id="RU004468"/>
    </source>
</evidence>